<evidence type="ECO:0000256" key="5">
    <source>
        <dbReference type="PROSITE-ProRule" id="PRU10141"/>
    </source>
</evidence>
<dbReference type="InterPro" id="IPR011009">
    <property type="entry name" value="Kinase-like_dom_sf"/>
</dbReference>
<protein>
    <submittedName>
        <fullName evidence="8">Mitogen-activated protein kinase kinase kinase A</fullName>
    </submittedName>
</protein>
<dbReference type="PANTHER" id="PTHR48011:SF18">
    <property type="entry name" value="MITOGEN-ACTIVATED PROTEIN KINASE KINASE KINASE 19-RELATED"/>
    <property type="match status" value="1"/>
</dbReference>
<evidence type="ECO:0000313" key="8">
    <source>
        <dbReference type="EMBL" id="EXB61154.1"/>
    </source>
</evidence>
<dbReference type="CDD" id="cd06606">
    <property type="entry name" value="STKc_MAPKKK"/>
    <property type="match status" value="1"/>
</dbReference>
<evidence type="ECO:0000256" key="4">
    <source>
        <dbReference type="ARBA" id="ARBA00022840"/>
    </source>
</evidence>
<sequence length="423" mass="47388">MKWVRGATIGHGSFATISIATPRKSCAEFPPLMAVKSSKVSCSDSLKNEKRVLDAIGSCPQIIRCFREAQSVENGEKFHNLFMEYASGGSLANRVKSQGRRLPESEIRQHAKSILKGLSFMHAKGFVHCDIKPQNILVFDNGSVKIADFGLAKESGMEQNNYMIRGTALYMSPESVNNNEYESPCDVWALGCTVAEMATGKPVWDHEEGASVWPLLIRIGGEEEPEIPSEISEEGKDFLRNCFVKDPRKRWTAEMLLSHPFVVSDYDNGDDAKDTVLLNEENCVSTSPRCPYDFPAWVSTSEQEISPELSCFPSPADKLQELVTEERPNWSFSDSWATVNFLLSWLKNSKKLETLLGIGPKTELVNKIVRSLPKSWSVKRTTLEEMKHLSTISLDDLIGSLMTHKLSRMKDKEEDDKKKKGIA</sequence>
<organism evidence="8 9">
    <name type="scientific">Morus notabilis</name>
    <dbReference type="NCBI Taxonomy" id="981085"/>
    <lineage>
        <taxon>Eukaryota</taxon>
        <taxon>Viridiplantae</taxon>
        <taxon>Streptophyta</taxon>
        <taxon>Embryophyta</taxon>
        <taxon>Tracheophyta</taxon>
        <taxon>Spermatophyta</taxon>
        <taxon>Magnoliopsida</taxon>
        <taxon>eudicotyledons</taxon>
        <taxon>Gunneridae</taxon>
        <taxon>Pentapetalae</taxon>
        <taxon>rosids</taxon>
        <taxon>fabids</taxon>
        <taxon>Rosales</taxon>
        <taxon>Moraceae</taxon>
        <taxon>Moreae</taxon>
        <taxon>Morus</taxon>
    </lineage>
</organism>
<dbReference type="InterPro" id="IPR008271">
    <property type="entry name" value="Ser/Thr_kinase_AS"/>
</dbReference>
<accession>W9R9Y5</accession>
<feature type="binding site" evidence="5">
    <location>
        <position position="36"/>
    </location>
    <ligand>
        <name>ATP</name>
        <dbReference type="ChEBI" id="CHEBI:30616"/>
    </ligand>
</feature>
<dbReference type="PROSITE" id="PS50011">
    <property type="entry name" value="PROTEIN_KINASE_DOM"/>
    <property type="match status" value="1"/>
</dbReference>
<keyword evidence="3 8" id="KW-0418">Kinase</keyword>
<dbReference type="EMBL" id="KE344402">
    <property type="protein sequence ID" value="EXB61154.1"/>
    <property type="molecule type" value="Genomic_DNA"/>
</dbReference>
<dbReference type="Gene3D" id="1.10.510.10">
    <property type="entry name" value="Transferase(Phosphotransferase) domain 1"/>
    <property type="match status" value="1"/>
</dbReference>
<keyword evidence="2 5" id="KW-0547">Nucleotide-binding</keyword>
<evidence type="ECO:0000313" key="9">
    <source>
        <dbReference type="Proteomes" id="UP000030645"/>
    </source>
</evidence>
<dbReference type="InterPro" id="IPR000719">
    <property type="entry name" value="Prot_kinase_dom"/>
</dbReference>
<dbReference type="PROSITE" id="PS00108">
    <property type="entry name" value="PROTEIN_KINASE_ST"/>
    <property type="match status" value="1"/>
</dbReference>
<proteinExistence type="inferred from homology"/>
<dbReference type="InterPro" id="IPR052751">
    <property type="entry name" value="Plant_MAPKKK"/>
</dbReference>
<dbReference type="GO" id="GO:0005524">
    <property type="term" value="F:ATP binding"/>
    <property type="evidence" value="ECO:0007669"/>
    <property type="project" value="UniProtKB-UniRule"/>
</dbReference>
<dbReference type="AlphaFoldDB" id="W9R9Y5"/>
<dbReference type="PROSITE" id="PS00107">
    <property type="entry name" value="PROTEIN_KINASE_ATP"/>
    <property type="match status" value="1"/>
</dbReference>
<gene>
    <name evidence="8" type="ORF">L484_007420</name>
</gene>
<evidence type="ECO:0000256" key="1">
    <source>
        <dbReference type="ARBA" id="ARBA00022679"/>
    </source>
</evidence>
<evidence type="ECO:0000256" key="3">
    <source>
        <dbReference type="ARBA" id="ARBA00022777"/>
    </source>
</evidence>
<name>W9R9Y5_9ROSA</name>
<dbReference type="SUPFAM" id="SSF56112">
    <property type="entry name" value="Protein kinase-like (PK-like)"/>
    <property type="match status" value="1"/>
</dbReference>
<dbReference type="SMART" id="SM00220">
    <property type="entry name" value="S_TKc"/>
    <property type="match status" value="1"/>
</dbReference>
<evidence type="ECO:0000256" key="6">
    <source>
        <dbReference type="RuleBase" id="RU000304"/>
    </source>
</evidence>
<evidence type="ECO:0000259" key="7">
    <source>
        <dbReference type="PROSITE" id="PS50011"/>
    </source>
</evidence>
<dbReference type="Proteomes" id="UP000030645">
    <property type="component" value="Unassembled WGS sequence"/>
</dbReference>
<feature type="domain" description="Protein kinase" evidence="7">
    <location>
        <begin position="3"/>
        <end position="262"/>
    </location>
</feature>
<keyword evidence="1" id="KW-0808">Transferase</keyword>
<reference evidence="9" key="1">
    <citation type="submission" date="2013-01" db="EMBL/GenBank/DDBJ databases">
        <title>Draft Genome Sequence of a Mulberry Tree, Morus notabilis C.K. Schneid.</title>
        <authorList>
            <person name="He N."/>
            <person name="Zhao S."/>
        </authorList>
    </citation>
    <scope>NUCLEOTIDE SEQUENCE</scope>
</reference>
<keyword evidence="4 5" id="KW-0067">ATP-binding</keyword>
<dbReference type="GO" id="GO:0007165">
    <property type="term" value="P:signal transduction"/>
    <property type="evidence" value="ECO:0007669"/>
    <property type="project" value="TreeGrafter"/>
</dbReference>
<dbReference type="InterPro" id="IPR017441">
    <property type="entry name" value="Protein_kinase_ATP_BS"/>
</dbReference>
<keyword evidence="6" id="KW-0723">Serine/threonine-protein kinase</keyword>
<dbReference type="STRING" id="981085.W9R9Y5"/>
<evidence type="ECO:0000256" key="2">
    <source>
        <dbReference type="ARBA" id="ARBA00022741"/>
    </source>
</evidence>
<dbReference type="PANTHER" id="PTHR48011">
    <property type="entry name" value="CCR4-NOT TRANSCRIPTIONAL COMPLEX SUBUNIT CAF120-RELATED"/>
    <property type="match status" value="1"/>
</dbReference>
<dbReference type="eggNOG" id="KOG0198">
    <property type="taxonomic scope" value="Eukaryota"/>
</dbReference>
<keyword evidence="9" id="KW-1185">Reference proteome</keyword>
<dbReference type="Pfam" id="PF00069">
    <property type="entry name" value="Pkinase"/>
    <property type="match status" value="1"/>
</dbReference>
<dbReference type="GO" id="GO:0004674">
    <property type="term" value="F:protein serine/threonine kinase activity"/>
    <property type="evidence" value="ECO:0007669"/>
    <property type="project" value="UniProtKB-KW"/>
</dbReference>
<dbReference type="Gene3D" id="3.30.200.20">
    <property type="entry name" value="Phosphorylase Kinase, domain 1"/>
    <property type="match status" value="1"/>
</dbReference>
<comment type="similarity">
    <text evidence="6">Belongs to the protein kinase superfamily.</text>
</comment>